<evidence type="ECO:0008006" key="3">
    <source>
        <dbReference type="Google" id="ProtNLM"/>
    </source>
</evidence>
<dbReference type="EMBL" id="JBBEGM010000017">
    <property type="protein sequence ID" value="MEJ2865361.1"/>
    <property type="molecule type" value="Genomic_DNA"/>
</dbReference>
<reference evidence="1 2" key="1">
    <citation type="submission" date="2024-03" db="EMBL/GenBank/DDBJ databases">
        <title>Actinomycetospora sp. OC33-EN07, a novel actinomycete isolated from wild orchid (Aerides multiflora).</title>
        <authorList>
            <person name="Suriyachadkun C."/>
        </authorList>
    </citation>
    <scope>NUCLEOTIDE SEQUENCE [LARGE SCALE GENOMIC DNA]</scope>
    <source>
        <strain evidence="1 2">OC33-EN07</strain>
    </source>
</reference>
<dbReference type="InterPro" id="IPR027417">
    <property type="entry name" value="P-loop_NTPase"/>
</dbReference>
<protein>
    <recommendedName>
        <fullName evidence="3">Thymidylate kinase</fullName>
    </recommendedName>
</protein>
<dbReference type="Proteomes" id="UP001369736">
    <property type="component" value="Unassembled WGS sequence"/>
</dbReference>
<name>A0ABU8MDU7_9PSEU</name>
<keyword evidence="2" id="KW-1185">Reference proteome</keyword>
<dbReference type="RefSeq" id="WP_337706733.1">
    <property type="nucleotide sequence ID" value="NZ_JBBEGM010000017.1"/>
</dbReference>
<sequence>MAVVIVAVEGPSAAGKTSWCAQQSWPVVAEYAPTGEEPDGSNPEVQVRFWTAVNSRRWRQALELEHSSAVVLCDSDPVKLHYSWCLARVGADSWSRFDSESQLVRAAVTRGELGFADLVVVSLPELDVLRARREGDPTRRRRSFDLHATLAGPLREWYRAVEEAGAARVRWEFPRWVEPAAAAWTGVVRDRCDSAAFERLLQHLPAVEG</sequence>
<proteinExistence type="predicted"/>
<accession>A0ABU8MDU7</accession>
<comment type="caution">
    <text evidence="1">The sequence shown here is derived from an EMBL/GenBank/DDBJ whole genome shotgun (WGS) entry which is preliminary data.</text>
</comment>
<dbReference type="SUPFAM" id="SSF52540">
    <property type="entry name" value="P-loop containing nucleoside triphosphate hydrolases"/>
    <property type="match status" value="1"/>
</dbReference>
<evidence type="ECO:0000313" key="1">
    <source>
        <dbReference type="EMBL" id="MEJ2865361.1"/>
    </source>
</evidence>
<organism evidence="1 2">
    <name type="scientific">Actinomycetospora flava</name>
    <dbReference type="NCBI Taxonomy" id="3129232"/>
    <lineage>
        <taxon>Bacteria</taxon>
        <taxon>Bacillati</taxon>
        <taxon>Actinomycetota</taxon>
        <taxon>Actinomycetes</taxon>
        <taxon>Pseudonocardiales</taxon>
        <taxon>Pseudonocardiaceae</taxon>
        <taxon>Actinomycetospora</taxon>
    </lineage>
</organism>
<gene>
    <name evidence="1" type="ORF">WCD58_29670</name>
</gene>
<evidence type="ECO:0000313" key="2">
    <source>
        <dbReference type="Proteomes" id="UP001369736"/>
    </source>
</evidence>